<evidence type="ECO:0000256" key="9">
    <source>
        <dbReference type="ARBA" id="ARBA00022786"/>
    </source>
</evidence>
<evidence type="ECO:0000256" key="17">
    <source>
        <dbReference type="PROSITE-ProRule" id="PRU00042"/>
    </source>
</evidence>
<dbReference type="InterPro" id="IPR001810">
    <property type="entry name" value="F-box_dom"/>
</dbReference>
<dbReference type="NCBIfam" id="TIGR03804">
    <property type="entry name" value="para_beta_helix"/>
    <property type="match status" value="1"/>
</dbReference>
<evidence type="ECO:0000256" key="11">
    <source>
        <dbReference type="ARBA" id="ARBA00022843"/>
    </source>
</evidence>
<evidence type="ECO:0000256" key="18">
    <source>
        <dbReference type="SAM" id="MobiDB-lite"/>
    </source>
</evidence>
<dbReference type="PANTHER" id="PTHR22990:SF15">
    <property type="entry name" value="F-BOX ONLY PROTEIN 10"/>
    <property type="match status" value="1"/>
</dbReference>
<keyword evidence="11" id="KW-0832">Ubl conjugation</keyword>
<keyword evidence="7" id="KW-0677">Repeat</keyword>
<accession>A0A9Q1DH45</accession>
<dbReference type="PROSITE" id="PS50157">
    <property type="entry name" value="ZINC_FINGER_C2H2_2"/>
    <property type="match status" value="2"/>
</dbReference>
<evidence type="ECO:0000313" key="23">
    <source>
        <dbReference type="Proteomes" id="UP001152803"/>
    </source>
</evidence>
<keyword evidence="6" id="KW-0479">Metal-binding</keyword>
<dbReference type="GO" id="GO:0005634">
    <property type="term" value="C:nucleus"/>
    <property type="evidence" value="ECO:0007669"/>
    <property type="project" value="UniProtKB-SubCell"/>
</dbReference>
<dbReference type="PROSITE" id="PS50181">
    <property type="entry name" value="FBOX"/>
    <property type="match status" value="1"/>
</dbReference>
<keyword evidence="15" id="KW-0539">Nucleus</keyword>
<feature type="compositionally biased region" description="Basic and acidic residues" evidence="18">
    <location>
        <begin position="1316"/>
        <end position="1331"/>
    </location>
</feature>
<proteinExistence type="predicted"/>
<dbReference type="Proteomes" id="UP001152803">
    <property type="component" value="Unassembled WGS sequence"/>
</dbReference>
<evidence type="ECO:0000256" key="14">
    <source>
        <dbReference type="ARBA" id="ARBA00023163"/>
    </source>
</evidence>
<dbReference type="Gene3D" id="3.30.710.10">
    <property type="entry name" value="Potassium Channel Kv1.1, Chain A"/>
    <property type="match status" value="1"/>
</dbReference>
<dbReference type="InterPro" id="IPR000210">
    <property type="entry name" value="BTB/POZ_dom"/>
</dbReference>
<dbReference type="GO" id="GO:0006511">
    <property type="term" value="P:ubiquitin-dependent protein catabolic process"/>
    <property type="evidence" value="ECO:0007669"/>
    <property type="project" value="TreeGrafter"/>
</dbReference>
<dbReference type="FunFam" id="3.30.160.60:FF:000250">
    <property type="entry name" value="zinc finger protein 197 isoform X1"/>
    <property type="match status" value="1"/>
</dbReference>
<comment type="subcellular location">
    <subcellularLocation>
        <location evidence="2">Nucleus</location>
    </subcellularLocation>
</comment>
<dbReference type="Gene3D" id="1.20.1280.50">
    <property type="match status" value="1"/>
</dbReference>
<evidence type="ECO:0000256" key="6">
    <source>
        <dbReference type="ARBA" id="ARBA00022723"/>
    </source>
</evidence>
<keyword evidence="14" id="KW-0804">Transcription</keyword>
<dbReference type="InterPro" id="IPR011333">
    <property type="entry name" value="SKP1/BTB/POZ_sf"/>
</dbReference>
<dbReference type="InterPro" id="IPR022441">
    <property type="entry name" value="Para_beta_helix_rpt-2"/>
</dbReference>
<keyword evidence="10" id="KW-0862">Zinc</keyword>
<evidence type="ECO:0000259" key="21">
    <source>
        <dbReference type="PROSITE" id="PS50181"/>
    </source>
</evidence>
<keyword evidence="5" id="KW-0597">Phosphoprotein</keyword>
<feature type="compositionally biased region" description="Low complexity" evidence="18">
    <location>
        <begin position="1120"/>
        <end position="1131"/>
    </location>
</feature>
<dbReference type="Pfam" id="PF00646">
    <property type="entry name" value="F-box"/>
    <property type="match status" value="1"/>
</dbReference>
<feature type="compositionally biased region" description="Low complexity" evidence="18">
    <location>
        <begin position="1426"/>
        <end position="1442"/>
    </location>
</feature>
<dbReference type="SUPFAM" id="SSF57667">
    <property type="entry name" value="beta-beta-alpha zinc fingers"/>
    <property type="match status" value="1"/>
</dbReference>
<feature type="domain" description="C2H2-type" evidence="20">
    <location>
        <begin position="1608"/>
        <end position="1635"/>
    </location>
</feature>
<comment type="function">
    <text evidence="1">May be involved in transcriptional regulation.</text>
</comment>
<feature type="region of interest" description="Disordered" evidence="18">
    <location>
        <begin position="1395"/>
        <end position="1414"/>
    </location>
</feature>
<evidence type="ECO:0000256" key="12">
    <source>
        <dbReference type="ARBA" id="ARBA00023015"/>
    </source>
</evidence>
<dbReference type="GO" id="GO:0042981">
    <property type="term" value="P:regulation of apoptotic process"/>
    <property type="evidence" value="ECO:0007669"/>
    <property type="project" value="TreeGrafter"/>
</dbReference>
<evidence type="ECO:0000256" key="10">
    <source>
        <dbReference type="ARBA" id="ARBA00022833"/>
    </source>
</evidence>
<dbReference type="CDD" id="cd18196">
    <property type="entry name" value="BTB_POZ_ZBTB5"/>
    <property type="match status" value="1"/>
</dbReference>
<keyword evidence="8 17" id="KW-0863">Zinc-finger</keyword>
<dbReference type="Gene3D" id="2.160.20.10">
    <property type="entry name" value="Single-stranded right-handed beta-helix, Pectin lyase-like"/>
    <property type="match status" value="3"/>
</dbReference>
<keyword evidence="12" id="KW-0805">Transcription regulation</keyword>
<dbReference type="EMBL" id="JAFJMO010000008">
    <property type="protein sequence ID" value="KAJ8269496.1"/>
    <property type="molecule type" value="Genomic_DNA"/>
</dbReference>
<feature type="domain" description="BTB" evidence="19">
    <location>
        <begin position="1003"/>
        <end position="1072"/>
    </location>
</feature>
<dbReference type="SMART" id="SM00225">
    <property type="entry name" value="BTB"/>
    <property type="match status" value="1"/>
</dbReference>
<dbReference type="FunFam" id="3.30.710.10:FF:000061">
    <property type="entry name" value="Zinc finger and BTB domain-containing protein 5"/>
    <property type="match status" value="1"/>
</dbReference>
<keyword evidence="4" id="KW-1017">Isopeptide bond</keyword>
<dbReference type="InterPro" id="IPR039448">
    <property type="entry name" value="Beta_helix"/>
</dbReference>
<dbReference type="Pfam" id="PF13229">
    <property type="entry name" value="Beta_helix"/>
    <property type="match status" value="2"/>
</dbReference>
<evidence type="ECO:0000256" key="5">
    <source>
        <dbReference type="ARBA" id="ARBA00022553"/>
    </source>
</evidence>
<dbReference type="GO" id="GO:0003677">
    <property type="term" value="F:DNA binding"/>
    <property type="evidence" value="ECO:0007669"/>
    <property type="project" value="UniProtKB-KW"/>
</dbReference>
<evidence type="ECO:0000256" key="13">
    <source>
        <dbReference type="ARBA" id="ARBA00023125"/>
    </source>
</evidence>
<evidence type="ECO:0000256" key="4">
    <source>
        <dbReference type="ARBA" id="ARBA00022499"/>
    </source>
</evidence>
<dbReference type="InterPro" id="IPR012334">
    <property type="entry name" value="Pectin_lyas_fold"/>
</dbReference>
<gene>
    <name evidence="22" type="ORF">COCON_G00121030</name>
</gene>
<evidence type="ECO:0000259" key="19">
    <source>
        <dbReference type="PROSITE" id="PS50097"/>
    </source>
</evidence>
<dbReference type="GO" id="GO:0008270">
    <property type="term" value="F:zinc ion binding"/>
    <property type="evidence" value="ECO:0007669"/>
    <property type="project" value="UniProtKB-KW"/>
</dbReference>
<dbReference type="PANTHER" id="PTHR22990">
    <property type="entry name" value="F-BOX ONLY PROTEIN"/>
    <property type="match status" value="1"/>
</dbReference>
<evidence type="ECO:0000256" key="15">
    <source>
        <dbReference type="ARBA" id="ARBA00023242"/>
    </source>
</evidence>
<evidence type="ECO:0000256" key="2">
    <source>
        <dbReference type="ARBA" id="ARBA00004123"/>
    </source>
</evidence>
<keyword evidence="9" id="KW-0833">Ubl conjugation pathway</keyword>
<dbReference type="Pfam" id="PF00651">
    <property type="entry name" value="BTB"/>
    <property type="match status" value="1"/>
</dbReference>
<feature type="compositionally biased region" description="Basic and acidic residues" evidence="18">
    <location>
        <begin position="1253"/>
        <end position="1262"/>
    </location>
</feature>
<dbReference type="InterPro" id="IPR006626">
    <property type="entry name" value="PbH1"/>
</dbReference>
<dbReference type="InterPro" id="IPR051550">
    <property type="entry name" value="SCF-Subunits/Alg-Epimerases"/>
</dbReference>
<dbReference type="PROSITE" id="PS50097">
    <property type="entry name" value="BTB"/>
    <property type="match status" value="1"/>
</dbReference>
<dbReference type="Gene3D" id="3.30.160.60">
    <property type="entry name" value="Classic Zinc Finger"/>
    <property type="match status" value="2"/>
</dbReference>
<feature type="region of interest" description="Disordered" evidence="18">
    <location>
        <begin position="1102"/>
        <end position="1131"/>
    </location>
</feature>
<keyword evidence="23" id="KW-1185">Reference proteome</keyword>
<feature type="region of interest" description="Disordered" evidence="18">
    <location>
        <begin position="334"/>
        <end position="368"/>
    </location>
</feature>
<evidence type="ECO:0000256" key="16">
    <source>
        <dbReference type="ARBA" id="ARBA00074850"/>
    </source>
</evidence>
<dbReference type="SMART" id="SM00710">
    <property type="entry name" value="PbH1"/>
    <property type="match status" value="11"/>
</dbReference>
<dbReference type="InterPro" id="IPR013087">
    <property type="entry name" value="Znf_C2H2_type"/>
</dbReference>
<feature type="domain" description="C2H2-type" evidence="20">
    <location>
        <begin position="1636"/>
        <end position="1657"/>
    </location>
</feature>
<comment type="pathway">
    <text evidence="3">Protein modification; protein ubiquitination.</text>
</comment>
<feature type="region of interest" description="Disordered" evidence="18">
    <location>
        <begin position="898"/>
        <end position="978"/>
    </location>
</feature>
<dbReference type="OrthoDB" id="8117402at2759"/>
<sequence length="1672" mass="180302">MEVSSLPLEPWRVILSYLPLPDLGRCSRVCWALRDLILSLDKTCWRQLCLSCPEWRHPNWPTRPDLDPPSWREALRTQAMASRTWTRNGPEPDSPACFFLFRRRKDRRTWRVGPGLEHKSLRGALSVAGAYDRVVLQPGVYEEQTEVVLKVPMEIVGEGRLGKVALVVSIDQQCPTARLCNLVLMPAWFSPVVYKTSSGHVQLDNCNLEGAQIQVRGPGTCQARYCSFGQASGAHFQGVALSLLESCDFSGSDTASVTVERPPASDRNWAFRHLAALAKSSTAPFSSATSGEGSAATTFDGGCPLGAATTPEDLWKGRRGRWCTDGGGGEGYRKGTVIEDGCGESEQSEGEEEEGAEGEKDKRAGDEASGMEAYKLSYSHHCLSQLLEPSPDYFPGLYNAPPELLSLQQELLRDQEAQALVDSVQGCLLRHCLFRDGKTGVLVCNRGQAWVEDTVFRRLTSAVRCIQNAKVVMLRNEVCGCRGSGVFFRLHARGLIAENNIHSNAEAGLDIRRGANPIILCNRIHSGLRSGIVVLGNGEGSIRSNQIYGNKEAGIYILYYARPVVRGNHIFQGQAAGIAVNENARGMISENVIRENQWGGIDIRRGADPYVTKNFICHGYSDGVVVGERGRGNIQHNYIYCNSGCGVWVMSSSIPHLFWNSVSHNRMYGVGVFCREDSRRRDAYPSGQGGGGGGAGGGGGRGGGGENVNVNEDAWESDMESDGMLFYFCPPISVAQMDSNWISHNGALNITWNMVLSNGGVGVALLQSAQLSRLAGNCICSNGRVGITVAAGCRMELRNNGVYDNAGPGISSRGDGLIVENDLVGNRGCGLRLRGSADIKVLSNRIQSVRGCGIAVLGQVTGVVQENLVFQGWDGSTKPLLHRDLSNNTCELLNNTLLTRSRKSNRQTDPPGPWRIPLHVPNRKHGPEEPARPPLPNATPSRPGSGPGWRAVAMTTAASSRRKREGGETVNRRKRTLQGMDFPGHFDQIFQQLNSQRLHGQLCDCVIVVGSRHFKAHRSVLAACSTHFRALFTVAEGDGSMNMIQLDSEVVTAEAFAALVDMMYTSTLVLGESNVMDVLLAASHLHLNAVVKACKHYLTTRTLPMSPPGDRATHHHHPDQQQQGPSGGSSSRLQRSFLLQQLGLSLVSSALGGTDEGVEAGHGGSVDQRASFPIRRFHKRKASSSLIAPEDRQRQRLRPLLDPEGPLIVRVRGGDTDSLKAGDEPKLEKGTDEQKYGDGTAQEDAQVPSQSDSGRDGGKEEPGDGVAVQVKEGEEEEEPQHVRVVVKAEPLSSPEPPDETSDVTSQAEGSDQAEPGADKNELSPESSDRGFSDPQSSTDHMGNVHVAEGSSNREGVGEDPGCRFSGGGVLMGTDSLERKQGFSISSFLCAKGFGEPGPGSGRDDSLPNTTTSECRLDSEAGGFLQSPESLHGPSSSSLVHPGSHQHPHQHFLSSEPHPFADVHPDALFLRPLEDGLGYRRVGADQYALDFQRSSLGLHSLGHSSRGGGGGANLVFPSYRRIAPKMPPNGRGGSLNVDGTQLPDASSSSGAPGGAVLLNGVAYEGAGTTRGAPQSVPPQLTRASADVLSKCKKALSEHNVLVVEGARKYACKICCKTFLTLTDCKKHIRVHTGEKPYACLKCGKRFSQSSHLYKHSKTTCLRWQNSNLQSALL</sequence>
<feature type="compositionally biased region" description="Basic and acidic residues" evidence="18">
    <location>
        <begin position="357"/>
        <end position="366"/>
    </location>
</feature>
<feature type="region of interest" description="Disordered" evidence="18">
    <location>
        <begin position="1422"/>
        <end position="1457"/>
    </location>
</feature>
<feature type="compositionally biased region" description="Gly residues" evidence="18">
    <location>
        <begin position="687"/>
        <end position="706"/>
    </location>
</feature>
<evidence type="ECO:0000259" key="20">
    <source>
        <dbReference type="PROSITE" id="PS50157"/>
    </source>
</evidence>
<name>A0A9Q1DH45_CONCO</name>
<dbReference type="SUPFAM" id="SSF81383">
    <property type="entry name" value="F-box domain"/>
    <property type="match status" value="1"/>
</dbReference>
<dbReference type="SUPFAM" id="SSF54695">
    <property type="entry name" value="POZ domain"/>
    <property type="match status" value="1"/>
</dbReference>
<feature type="region of interest" description="Disordered" evidence="18">
    <location>
        <begin position="682"/>
        <end position="710"/>
    </location>
</feature>
<evidence type="ECO:0000256" key="3">
    <source>
        <dbReference type="ARBA" id="ARBA00004906"/>
    </source>
</evidence>
<organism evidence="22 23">
    <name type="scientific">Conger conger</name>
    <name type="common">Conger eel</name>
    <name type="synonym">Muraena conger</name>
    <dbReference type="NCBI Taxonomy" id="82655"/>
    <lineage>
        <taxon>Eukaryota</taxon>
        <taxon>Metazoa</taxon>
        <taxon>Chordata</taxon>
        <taxon>Craniata</taxon>
        <taxon>Vertebrata</taxon>
        <taxon>Euteleostomi</taxon>
        <taxon>Actinopterygii</taxon>
        <taxon>Neopterygii</taxon>
        <taxon>Teleostei</taxon>
        <taxon>Anguilliformes</taxon>
        <taxon>Congridae</taxon>
        <taxon>Conger</taxon>
    </lineage>
</organism>
<dbReference type="SMART" id="SM00256">
    <property type="entry name" value="FBOX"/>
    <property type="match status" value="1"/>
</dbReference>
<protein>
    <recommendedName>
        <fullName evidence="16">Zinc finger and BTB domain-containing protein 5</fullName>
    </recommendedName>
</protein>
<dbReference type="PROSITE" id="PS00028">
    <property type="entry name" value="ZINC_FINGER_C2H2_1"/>
    <property type="match status" value="1"/>
</dbReference>
<keyword evidence="13" id="KW-0238">DNA-binding</keyword>
<comment type="caution">
    <text evidence="22">The sequence shown here is derived from an EMBL/GenBank/DDBJ whole genome shotgun (WGS) entry which is preliminary data.</text>
</comment>
<dbReference type="InterPro" id="IPR011050">
    <property type="entry name" value="Pectin_lyase_fold/virulence"/>
</dbReference>
<feature type="compositionally biased region" description="Basic and acidic residues" evidence="18">
    <location>
        <begin position="1212"/>
        <end position="1236"/>
    </location>
</feature>
<evidence type="ECO:0000256" key="1">
    <source>
        <dbReference type="ARBA" id="ARBA00003767"/>
    </source>
</evidence>
<dbReference type="InterPro" id="IPR036236">
    <property type="entry name" value="Znf_C2H2_sf"/>
</dbReference>
<evidence type="ECO:0000256" key="7">
    <source>
        <dbReference type="ARBA" id="ARBA00022737"/>
    </source>
</evidence>
<dbReference type="SMART" id="SM00355">
    <property type="entry name" value="ZnF_C2H2"/>
    <property type="match status" value="2"/>
</dbReference>
<evidence type="ECO:0000256" key="8">
    <source>
        <dbReference type="ARBA" id="ARBA00022771"/>
    </source>
</evidence>
<feature type="domain" description="F-box" evidence="21">
    <location>
        <begin position="1"/>
        <end position="48"/>
    </location>
</feature>
<reference evidence="22" key="1">
    <citation type="journal article" date="2023" name="Science">
        <title>Genome structures resolve the early diversification of teleost fishes.</title>
        <authorList>
            <person name="Parey E."/>
            <person name="Louis A."/>
            <person name="Montfort J."/>
            <person name="Bouchez O."/>
            <person name="Roques C."/>
            <person name="Iampietro C."/>
            <person name="Lluch J."/>
            <person name="Castinel A."/>
            <person name="Donnadieu C."/>
            <person name="Desvignes T."/>
            <person name="Floi Bucao C."/>
            <person name="Jouanno E."/>
            <person name="Wen M."/>
            <person name="Mejri S."/>
            <person name="Dirks R."/>
            <person name="Jansen H."/>
            <person name="Henkel C."/>
            <person name="Chen W.J."/>
            <person name="Zahm M."/>
            <person name="Cabau C."/>
            <person name="Klopp C."/>
            <person name="Thompson A.W."/>
            <person name="Robinson-Rechavi M."/>
            <person name="Braasch I."/>
            <person name="Lecointre G."/>
            <person name="Bobe J."/>
            <person name="Postlethwait J.H."/>
            <person name="Berthelot C."/>
            <person name="Roest Crollius H."/>
            <person name="Guiguen Y."/>
        </authorList>
    </citation>
    <scope>NUCLEOTIDE SEQUENCE</scope>
    <source>
        <tissue evidence="22">Blood</tissue>
    </source>
</reference>
<feature type="compositionally biased region" description="Acidic residues" evidence="18">
    <location>
        <begin position="341"/>
        <end position="356"/>
    </location>
</feature>
<feature type="region of interest" description="Disordered" evidence="18">
    <location>
        <begin position="1157"/>
        <end position="1361"/>
    </location>
</feature>
<evidence type="ECO:0000313" key="22">
    <source>
        <dbReference type="EMBL" id="KAJ8269496.1"/>
    </source>
</evidence>
<dbReference type="InterPro" id="IPR036047">
    <property type="entry name" value="F-box-like_dom_sf"/>
</dbReference>
<dbReference type="SUPFAM" id="SSF51126">
    <property type="entry name" value="Pectin lyase-like"/>
    <property type="match status" value="4"/>
</dbReference>